<dbReference type="CDD" id="cd00571">
    <property type="entry name" value="UreE"/>
    <property type="match status" value="1"/>
</dbReference>
<dbReference type="Gene3D" id="2.60.260.20">
    <property type="entry name" value="Urease metallochaperone UreE, N-terminal domain"/>
    <property type="match status" value="1"/>
</dbReference>
<accession>A0A935T9U3</accession>
<dbReference type="GO" id="GO:0019627">
    <property type="term" value="P:urea metabolic process"/>
    <property type="evidence" value="ECO:0007669"/>
    <property type="project" value="InterPro"/>
</dbReference>
<dbReference type="SUPFAM" id="SSF69737">
    <property type="entry name" value="Urease metallochaperone UreE, C-terminal domain"/>
    <property type="match status" value="1"/>
</dbReference>
<dbReference type="InterPro" id="IPR036118">
    <property type="entry name" value="UreE_N_sf"/>
</dbReference>
<evidence type="ECO:0000256" key="6">
    <source>
        <dbReference type="SAM" id="MobiDB-lite"/>
    </source>
</evidence>
<feature type="domain" description="UreE urease accessory N-terminal" evidence="7">
    <location>
        <begin position="3"/>
        <end position="64"/>
    </location>
</feature>
<dbReference type="GO" id="GO:0006457">
    <property type="term" value="P:protein folding"/>
    <property type="evidence" value="ECO:0007669"/>
    <property type="project" value="InterPro"/>
</dbReference>
<proteinExistence type="inferred from homology"/>
<dbReference type="Pfam" id="PF02814">
    <property type="entry name" value="UreE_N"/>
    <property type="match status" value="1"/>
</dbReference>
<dbReference type="Proteomes" id="UP000706151">
    <property type="component" value="Unassembled WGS sequence"/>
</dbReference>
<comment type="caution">
    <text evidence="8">The sequence shown here is derived from an EMBL/GenBank/DDBJ whole genome shotgun (WGS) entry which is preliminary data.</text>
</comment>
<evidence type="ECO:0000256" key="2">
    <source>
        <dbReference type="ARBA" id="ARBA00022490"/>
    </source>
</evidence>
<dbReference type="GO" id="GO:0051082">
    <property type="term" value="F:unfolded protein binding"/>
    <property type="evidence" value="ECO:0007669"/>
    <property type="project" value="UniProtKB-UniRule"/>
</dbReference>
<reference evidence="8 9" key="1">
    <citation type="submission" date="2020-10" db="EMBL/GenBank/DDBJ databases">
        <title>Connecting structure to function with the recovery of over 1000 high-quality activated sludge metagenome-assembled genomes encoding full-length rRNA genes using long-read sequencing.</title>
        <authorList>
            <person name="Singleton C.M."/>
            <person name="Petriglieri F."/>
            <person name="Kristensen J.M."/>
            <person name="Kirkegaard R.H."/>
            <person name="Michaelsen T.Y."/>
            <person name="Andersen M.H."/>
            <person name="Karst S.M."/>
            <person name="Dueholm M.S."/>
            <person name="Nielsen P.H."/>
            <person name="Albertsen M."/>
        </authorList>
    </citation>
    <scope>NUCLEOTIDE SEQUENCE [LARGE SCALE GENOMIC DNA]</scope>
    <source>
        <strain evidence="8">Fred_18-Q3-R57-64_BAT3C.720</strain>
    </source>
</reference>
<organism evidence="8 9">
    <name type="scientific">Candidatus Accumulibacter affinis</name>
    <dbReference type="NCBI Taxonomy" id="2954384"/>
    <lineage>
        <taxon>Bacteria</taxon>
        <taxon>Pseudomonadati</taxon>
        <taxon>Pseudomonadota</taxon>
        <taxon>Betaproteobacteria</taxon>
        <taxon>Candidatus Accumulibacter</taxon>
    </lineage>
</organism>
<name>A0A935T9U3_9PROT</name>
<feature type="region of interest" description="Disordered" evidence="6">
    <location>
        <begin position="142"/>
        <end position="183"/>
    </location>
</feature>
<evidence type="ECO:0000313" key="9">
    <source>
        <dbReference type="Proteomes" id="UP000706151"/>
    </source>
</evidence>
<dbReference type="GO" id="GO:0016151">
    <property type="term" value="F:nickel cation binding"/>
    <property type="evidence" value="ECO:0007669"/>
    <property type="project" value="UniProtKB-UniRule"/>
</dbReference>
<dbReference type="EMBL" id="JADJOT010000009">
    <property type="protein sequence ID" value="MBK7954436.1"/>
    <property type="molecule type" value="Genomic_DNA"/>
</dbReference>
<dbReference type="InterPro" id="IPR007864">
    <property type="entry name" value="UreE_C_dom"/>
</dbReference>
<dbReference type="NCBIfam" id="NF009751">
    <property type="entry name" value="PRK13261.1-1"/>
    <property type="match status" value="1"/>
</dbReference>
<dbReference type="Gene3D" id="3.30.70.790">
    <property type="entry name" value="UreE, C-terminal domain"/>
    <property type="match status" value="1"/>
</dbReference>
<evidence type="ECO:0000259" key="7">
    <source>
        <dbReference type="SMART" id="SM00988"/>
    </source>
</evidence>
<evidence type="ECO:0000256" key="4">
    <source>
        <dbReference type="ARBA" id="ARBA00023186"/>
    </source>
</evidence>
<evidence type="ECO:0000256" key="5">
    <source>
        <dbReference type="HAMAP-Rule" id="MF_00822"/>
    </source>
</evidence>
<keyword evidence="3 5" id="KW-0533">Nickel</keyword>
<dbReference type="Pfam" id="PF05194">
    <property type="entry name" value="UreE_C"/>
    <property type="match status" value="1"/>
</dbReference>
<dbReference type="InterPro" id="IPR004029">
    <property type="entry name" value="UreE_N"/>
</dbReference>
<evidence type="ECO:0000256" key="3">
    <source>
        <dbReference type="ARBA" id="ARBA00022596"/>
    </source>
</evidence>
<dbReference type="HAMAP" id="MF_00822">
    <property type="entry name" value="UreE"/>
    <property type="match status" value="1"/>
</dbReference>
<feature type="compositionally biased region" description="Basic and acidic residues" evidence="6">
    <location>
        <begin position="143"/>
        <end position="170"/>
    </location>
</feature>
<keyword evidence="2 5" id="KW-0963">Cytoplasm</keyword>
<dbReference type="SUPFAM" id="SSF69287">
    <property type="entry name" value="Urease metallochaperone UreE, N-terminal domain"/>
    <property type="match status" value="1"/>
</dbReference>
<dbReference type="AlphaFoldDB" id="A0A935T9U3"/>
<dbReference type="SMART" id="SM00988">
    <property type="entry name" value="UreE_N"/>
    <property type="match status" value="1"/>
</dbReference>
<dbReference type="GO" id="GO:0065003">
    <property type="term" value="P:protein-containing complex assembly"/>
    <property type="evidence" value="ECO:0007669"/>
    <property type="project" value="InterPro"/>
</dbReference>
<comment type="similarity">
    <text evidence="5">Belongs to the UreE family.</text>
</comment>
<comment type="function">
    <text evidence="5">Involved in urease metallocenter assembly. Binds nickel. Probably functions as a nickel donor during metallocenter assembly.</text>
</comment>
<sequence length="183" mass="19904">MLFAESFAAADAPASDCLVLPYESRRKSRQRVTLVSGEEMGYVFPAGTVLRHGDRLLAGDGRVVEVIAASEELLEVRAPDTFQLVRAAYHLGNRHVPVQLGDRFLRFQPDHVLGEMLLGLGCSVSEVEAPFDPEGGAYAAAHAHGEAHARGHDYRPTRGGRATDPHDPGHGPHRSPAKIHEFK</sequence>
<evidence type="ECO:0000313" key="8">
    <source>
        <dbReference type="EMBL" id="MBK7954436.1"/>
    </source>
</evidence>
<protein>
    <recommendedName>
        <fullName evidence="5">Urease accessory protein UreE</fullName>
    </recommendedName>
</protein>
<keyword evidence="4 5" id="KW-0143">Chaperone</keyword>
<dbReference type="InterPro" id="IPR012406">
    <property type="entry name" value="UreE"/>
</dbReference>
<gene>
    <name evidence="5 8" type="primary">ureE</name>
    <name evidence="8" type="ORF">IPK02_10995</name>
</gene>
<evidence type="ECO:0000256" key="1">
    <source>
        <dbReference type="ARBA" id="ARBA00004496"/>
    </source>
</evidence>
<dbReference type="GO" id="GO:0005737">
    <property type="term" value="C:cytoplasm"/>
    <property type="evidence" value="ECO:0007669"/>
    <property type="project" value="UniProtKB-SubCell"/>
</dbReference>
<comment type="subcellular location">
    <subcellularLocation>
        <location evidence="1 5">Cytoplasm</location>
    </subcellularLocation>
</comment>